<dbReference type="NCBIfam" id="TIGR03492">
    <property type="entry name" value="lipid-A-disaccharide synthase-related protein"/>
    <property type="match status" value="1"/>
</dbReference>
<sequence>MSKKRLLCLSNGHGEDLIATRIAEALLAYDVEVLALPIVGEGQAYRALGLEIVGPTRTMPSGGFIYMDVREFWKDVRGGLGRLTLEQWRTLRRLAPGCDLVLAVGDVVVLTLAYLTGAPYAFVGTAKSDYYQLGRPSDYTPLERWLMTRRACLVSYVRDRLTAENLGRWVPRATYLGNPMMDRLEPTTTLAVPEGTLVVLLLPGSRPPEAYRNLARMLEVVERLGEVPDRPVHVLCARAGSLEDAGIGAHLPVGWHLEGTVLRRADLAVHLERGRFAECLHRAQLAIAMAGTATEQCVGLGKPVFTMPGEGPQFTYRFAEAQTRLLGESVQLVSGGPETLARRIGQVMGDARLCERIRRNGIERMGTPGAADRIAEHLIKRIG</sequence>
<gene>
    <name evidence="1" type="ORF">ISF26_20410</name>
</gene>
<dbReference type="InterPro" id="IPR019994">
    <property type="entry name" value="Lipid-A-disac_synthase-rel_put"/>
</dbReference>
<proteinExistence type="predicted"/>
<dbReference type="Proteomes" id="UP001054846">
    <property type="component" value="Chromosome"/>
</dbReference>
<accession>A0ABY3PKE9</accession>
<name>A0ABY3PKE9_9CYAN</name>
<keyword evidence="2" id="KW-1185">Reference proteome</keyword>
<organism evidence="1 2">
    <name type="scientific">Gloeobacter morelensis MG652769</name>
    <dbReference type="NCBI Taxonomy" id="2781736"/>
    <lineage>
        <taxon>Bacteria</taxon>
        <taxon>Bacillati</taxon>
        <taxon>Cyanobacteriota</taxon>
        <taxon>Cyanophyceae</taxon>
        <taxon>Gloeobacterales</taxon>
        <taxon>Gloeobacteraceae</taxon>
        <taxon>Gloeobacter</taxon>
        <taxon>Gloeobacter morelensis</taxon>
    </lineage>
</organism>
<dbReference type="PANTHER" id="PTHR39517:SF1">
    <property type="entry name" value="LIPID-A-DISACCHARIDE SYNTHASE"/>
    <property type="match status" value="1"/>
</dbReference>
<protein>
    <recommendedName>
        <fullName evidence="3">Lipid-A-disaccharide synthase</fullName>
    </recommendedName>
</protein>
<dbReference type="RefSeq" id="WP_230841154.1">
    <property type="nucleotide sequence ID" value="NZ_CP063845.1"/>
</dbReference>
<dbReference type="SUPFAM" id="SSF53756">
    <property type="entry name" value="UDP-Glycosyltransferase/glycogen phosphorylase"/>
    <property type="match status" value="1"/>
</dbReference>
<dbReference type="EMBL" id="CP063845">
    <property type="protein sequence ID" value="UFP94099.1"/>
    <property type="molecule type" value="Genomic_DNA"/>
</dbReference>
<dbReference type="PANTHER" id="PTHR39517">
    <property type="entry name" value="SLL0192 PROTEIN"/>
    <property type="match status" value="1"/>
</dbReference>
<evidence type="ECO:0008006" key="3">
    <source>
        <dbReference type="Google" id="ProtNLM"/>
    </source>
</evidence>
<evidence type="ECO:0000313" key="2">
    <source>
        <dbReference type="Proteomes" id="UP001054846"/>
    </source>
</evidence>
<reference evidence="1 2" key="1">
    <citation type="journal article" date="2021" name="Genome Biol. Evol.">
        <title>Complete Genome Sequencing of a Novel Gloeobacter Species from a Waterfall Cave in Mexico.</title>
        <authorList>
            <person name="Saw J.H."/>
            <person name="Cardona T."/>
            <person name="Montejano G."/>
        </authorList>
    </citation>
    <scope>NUCLEOTIDE SEQUENCE [LARGE SCALE GENOMIC DNA]</scope>
    <source>
        <strain evidence="1">MG652769</strain>
    </source>
</reference>
<evidence type="ECO:0000313" key="1">
    <source>
        <dbReference type="EMBL" id="UFP94099.1"/>
    </source>
</evidence>